<dbReference type="InterPro" id="IPR033847">
    <property type="entry name" value="Citrt_syn/SCS-alpha_CS"/>
</dbReference>
<dbReference type="SUPFAM" id="SSF51735">
    <property type="entry name" value="NAD(P)-binding Rossmann-fold domains"/>
    <property type="match status" value="1"/>
</dbReference>
<dbReference type="HAMAP" id="MF_01988">
    <property type="entry name" value="Succ_CoA_alpha"/>
    <property type="match status" value="1"/>
</dbReference>
<comment type="pathway">
    <text evidence="4">Carbohydrate metabolism; tricarboxylic acid cycle; succinate from succinyl-CoA (ligase route): step 1/1.</text>
</comment>
<keyword evidence="3 4" id="KW-0547">Nucleotide-binding</keyword>
<name>A0A9Y1BK08_9ARCH</name>
<evidence type="ECO:0000256" key="4">
    <source>
        <dbReference type="HAMAP-Rule" id="MF_01988"/>
    </source>
</evidence>
<keyword evidence="1 4" id="KW-0816">Tricarboxylic acid cycle</keyword>
<dbReference type="InterPro" id="IPR005810">
    <property type="entry name" value="CoA_lig_alpha"/>
</dbReference>
<dbReference type="Pfam" id="PF00549">
    <property type="entry name" value="Ligase_CoA"/>
    <property type="match status" value="1"/>
</dbReference>
<dbReference type="GO" id="GO:0009361">
    <property type="term" value="C:succinate-CoA ligase complex (ADP-forming)"/>
    <property type="evidence" value="ECO:0007669"/>
    <property type="project" value="TreeGrafter"/>
</dbReference>
<organism evidence="7">
    <name type="scientific">Candidatus Heimdallarchaeum aukensis</name>
    <dbReference type="NCBI Taxonomy" id="2876573"/>
    <lineage>
        <taxon>Archaea</taxon>
        <taxon>Promethearchaeati</taxon>
        <taxon>Candidatus Heimdallarchaeota</taxon>
        <taxon>Candidatus Heimdallarchaeia (ex Rinke et al. 2021) (nom. nud.)</taxon>
        <taxon>Candidatus Heimdallarchaeales</taxon>
        <taxon>Candidatus Heimdallarchaeaceae</taxon>
        <taxon>Candidatus Heimdallarchaeum</taxon>
    </lineage>
</organism>
<dbReference type="GO" id="GO:0004776">
    <property type="term" value="F:succinate-CoA ligase (GDP-forming) activity"/>
    <property type="evidence" value="ECO:0007669"/>
    <property type="project" value="TreeGrafter"/>
</dbReference>
<dbReference type="AlphaFoldDB" id="A0A9Y1BK08"/>
<dbReference type="Pfam" id="PF02629">
    <property type="entry name" value="CoA_binding"/>
    <property type="match status" value="1"/>
</dbReference>
<dbReference type="GO" id="GO:0000166">
    <property type="term" value="F:nucleotide binding"/>
    <property type="evidence" value="ECO:0007669"/>
    <property type="project" value="UniProtKB-KW"/>
</dbReference>
<dbReference type="PANTHER" id="PTHR11117">
    <property type="entry name" value="SUCCINYL-COA LIGASE SUBUNIT ALPHA"/>
    <property type="match status" value="1"/>
</dbReference>
<dbReference type="PRINTS" id="PR01798">
    <property type="entry name" value="SCOASYNTHASE"/>
</dbReference>
<dbReference type="NCBIfam" id="TIGR01019">
    <property type="entry name" value="sucCoAalpha"/>
    <property type="match status" value="1"/>
</dbReference>
<dbReference type="PIRSF" id="PIRSF001553">
    <property type="entry name" value="SucCS_alpha"/>
    <property type="match status" value="1"/>
</dbReference>
<dbReference type="EC" id="6.2.1.5" evidence="4"/>
<reference evidence="7" key="1">
    <citation type="journal article" date="2022" name="Nat. Microbiol.">
        <title>Unique mobile elements and scalable gene flow at the prokaryote-eukaryote boundary revealed by circularized Asgard archaea genomes.</title>
        <authorList>
            <person name="Wu F."/>
            <person name="Speth D.R."/>
            <person name="Philosof A."/>
            <person name="Cremiere A."/>
            <person name="Narayanan A."/>
            <person name="Barco R.A."/>
            <person name="Connon S.A."/>
            <person name="Amend J.P."/>
            <person name="Antoshechkin I.A."/>
            <person name="Orphan V.J."/>
        </authorList>
    </citation>
    <scope>NUCLEOTIDE SEQUENCE</scope>
    <source>
        <strain evidence="7">PM71</strain>
    </source>
</reference>
<dbReference type="FunFam" id="3.40.50.261:FF:000006">
    <property type="entry name" value="Succinate--CoA ligase [ADP-forming] subunit alpha"/>
    <property type="match status" value="1"/>
</dbReference>
<evidence type="ECO:0000256" key="1">
    <source>
        <dbReference type="ARBA" id="ARBA00022532"/>
    </source>
</evidence>
<dbReference type="PANTHER" id="PTHR11117:SF2">
    <property type="entry name" value="SUCCINATE--COA LIGASE [ADP_GDP-FORMING] SUBUNIT ALPHA, MITOCHONDRIAL"/>
    <property type="match status" value="1"/>
</dbReference>
<evidence type="ECO:0000313" key="7">
    <source>
        <dbReference type="EMBL" id="UJG40473.1"/>
    </source>
</evidence>
<comment type="catalytic activity">
    <reaction evidence="4">
        <text>GTP + succinate + CoA = succinyl-CoA + GDP + phosphate</text>
        <dbReference type="Rhea" id="RHEA:22120"/>
        <dbReference type="ChEBI" id="CHEBI:30031"/>
        <dbReference type="ChEBI" id="CHEBI:37565"/>
        <dbReference type="ChEBI" id="CHEBI:43474"/>
        <dbReference type="ChEBI" id="CHEBI:57287"/>
        <dbReference type="ChEBI" id="CHEBI:57292"/>
        <dbReference type="ChEBI" id="CHEBI:58189"/>
    </reaction>
</comment>
<dbReference type="InterPro" id="IPR016102">
    <property type="entry name" value="Succinyl-CoA_synth-like"/>
</dbReference>
<evidence type="ECO:0000256" key="3">
    <source>
        <dbReference type="ARBA" id="ARBA00022741"/>
    </source>
</evidence>
<comment type="similarity">
    <text evidence="4">Belongs to the succinate/malate CoA ligase alpha subunit family.</text>
</comment>
<protein>
    <recommendedName>
        <fullName evidence="4">Succinate--CoA ligase [ADP-forming] subunit alpha</fullName>
        <ecNumber evidence="4">6.2.1.5</ecNumber>
    </recommendedName>
    <alternativeName>
        <fullName evidence="4">Succinyl-CoA synthetase subunit alpha</fullName>
        <shortName evidence="4">SCS-alpha</shortName>
    </alternativeName>
</protein>
<dbReference type="FunFam" id="3.40.50.720:FF:000277">
    <property type="entry name" value="Succinate--CoA ligase [ADP-forming] subunit alpha"/>
    <property type="match status" value="1"/>
</dbReference>
<dbReference type="PROSITE" id="PS01216">
    <property type="entry name" value="SUCCINYL_COA_LIG_1"/>
    <property type="match status" value="1"/>
</dbReference>
<dbReference type="SUPFAM" id="SSF52210">
    <property type="entry name" value="Succinyl-CoA synthetase domains"/>
    <property type="match status" value="1"/>
</dbReference>
<dbReference type="EMBL" id="CP084166">
    <property type="protein sequence ID" value="UJG40473.1"/>
    <property type="molecule type" value="Genomic_DNA"/>
</dbReference>
<dbReference type="NCBIfam" id="NF004230">
    <property type="entry name" value="PRK05678.1"/>
    <property type="match status" value="1"/>
</dbReference>
<dbReference type="InterPro" id="IPR005811">
    <property type="entry name" value="SUCC_ACL_C"/>
</dbReference>
<dbReference type="Gene3D" id="3.40.50.720">
    <property type="entry name" value="NAD(P)-binding Rossmann-like Domain"/>
    <property type="match status" value="1"/>
</dbReference>
<evidence type="ECO:0000256" key="5">
    <source>
        <dbReference type="PIRSR" id="PIRSR001553-1"/>
    </source>
</evidence>
<dbReference type="SMART" id="SM00881">
    <property type="entry name" value="CoA_binding"/>
    <property type="match status" value="1"/>
</dbReference>
<accession>A0A9Y1BK08</accession>
<feature type="active site" description="Tele-phosphohistidine intermediate" evidence="4 5">
    <location>
        <position position="249"/>
    </location>
</feature>
<dbReference type="Gene3D" id="3.40.50.261">
    <property type="entry name" value="Succinyl-CoA synthetase domains"/>
    <property type="match status" value="1"/>
</dbReference>
<feature type="binding site" evidence="4">
    <location>
        <position position="43"/>
    </location>
    <ligand>
        <name>CoA</name>
        <dbReference type="ChEBI" id="CHEBI:57287"/>
    </ligand>
</feature>
<comment type="function">
    <text evidence="4">Succinyl-CoA synthetase functions in the citric acid cycle (TCA), coupling the hydrolysis of succinyl-CoA to the synthesis of either ATP or GTP and thus represents the only step of substrate-level phosphorylation in the TCA. The alpha subunit of the enzyme binds the substrates coenzyme A and phosphate, while succinate binding and nucleotide specificity is provided by the beta subunit.</text>
</comment>
<feature type="binding site" evidence="4">
    <location>
        <begin position="96"/>
        <end position="98"/>
    </location>
    <ligand>
        <name>CoA</name>
        <dbReference type="ChEBI" id="CHEBI:57287"/>
    </ligand>
</feature>
<feature type="binding site" evidence="4">
    <location>
        <position position="159"/>
    </location>
    <ligand>
        <name>substrate</name>
        <note>ligand shared with subunit beta</note>
    </ligand>
</feature>
<dbReference type="Proteomes" id="UP001201020">
    <property type="component" value="Chromosome"/>
</dbReference>
<dbReference type="GO" id="GO:0004775">
    <property type="term" value="F:succinate-CoA ligase (ADP-forming) activity"/>
    <property type="evidence" value="ECO:0007669"/>
    <property type="project" value="UniProtKB-UniRule"/>
</dbReference>
<gene>
    <name evidence="4 7" type="primary">sucD</name>
    <name evidence="7" type="ORF">K9W45_11630</name>
</gene>
<dbReference type="InterPro" id="IPR003781">
    <property type="entry name" value="CoA-bd"/>
</dbReference>
<dbReference type="InterPro" id="IPR036291">
    <property type="entry name" value="NAD(P)-bd_dom_sf"/>
</dbReference>
<sequence length="291" mass="30484">MAILLDENTKVIVQGITGKQGSFHAKSMIDYGTKVVAGVTPGKGGEEVHGVPVFDSVKEAVEATNAEASVIFVPAPFVYSAAMEAIDAGIKLLVIITEGVPVKDSARIRKKCKEANVQLIGPNCPGLITPGKSKIGIIPGQICMPGNVGIVSRSGTLTYEIIQNLTLNGLGQSTCVGLGGDPVHGIDFTEALEMFENDEQTEHIILVGEIGGTGEQEAAELIKEKITKPVYAFIAGNGSWVKPGKQMGHAGAIVQGESGTAKAKMEILSKAGVVTVRTPQEIPEKIKEKSN</sequence>
<comment type="subunit">
    <text evidence="4">Heterotetramer of two alpha and two beta subunits.</text>
</comment>
<dbReference type="GO" id="GO:0006099">
    <property type="term" value="P:tricarboxylic acid cycle"/>
    <property type="evidence" value="ECO:0007669"/>
    <property type="project" value="UniProtKB-UniRule"/>
</dbReference>
<evidence type="ECO:0000259" key="6">
    <source>
        <dbReference type="SMART" id="SM00881"/>
    </source>
</evidence>
<keyword evidence="2 4" id="KW-0436">Ligase</keyword>
<feature type="binding site" evidence="4">
    <location>
        <begin position="17"/>
        <end position="20"/>
    </location>
    <ligand>
        <name>CoA</name>
        <dbReference type="ChEBI" id="CHEBI:57287"/>
    </ligand>
</feature>
<evidence type="ECO:0000256" key="2">
    <source>
        <dbReference type="ARBA" id="ARBA00022598"/>
    </source>
</evidence>
<proteinExistence type="inferred from homology"/>
<comment type="catalytic activity">
    <reaction evidence="4">
        <text>succinate + ATP + CoA = succinyl-CoA + ADP + phosphate</text>
        <dbReference type="Rhea" id="RHEA:17661"/>
        <dbReference type="ChEBI" id="CHEBI:30031"/>
        <dbReference type="ChEBI" id="CHEBI:30616"/>
        <dbReference type="ChEBI" id="CHEBI:43474"/>
        <dbReference type="ChEBI" id="CHEBI:57287"/>
        <dbReference type="ChEBI" id="CHEBI:57292"/>
        <dbReference type="ChEBI" id="CHEBI:456216"/>
        <dbReference type="EC" id="6.2.1.5"/>
    </reaction>
</comment>
<feature type="domain" description="CoA-binding" evidence="6">
    <location>
        <begin position="4"/>
        <end position="100"/>
    </location>
</feature>